<evidence type="ECO:0000313" key="1">
    <source>
        <dbReference type="EMBL" id="AQT68245.1"/>
    </source>
</evidence>
<sequence length="74" mass="8300">MGIRAITDNQGKTLDRYTICFCDGSLLNLSHNCDSPQGVFMWGEGCPSTDDKRISFDDLPSNVQRYLTRKGLVK</sequence>
<reference evidence="2" key="1">
    <citation type="submission" date="2017-02" db="EMBL/GenBank/DDBJ databases">
        <title>Comparative genomics and description of representatives of a novel lineage of planctomycetes thriving in anoxic sediments.</title>
        <authorList>
            <person name="Spring S."/>
            <person name="Bunk B."/>
            <person name="Sproer C."/>
        </authorList>
    </citation>
    <scope>NUCLEOTIDE SEQUENCE [LARGE SCALE GENOMIC DNA]</scope>
    <source>
        <strain evidence="2">ST-NAGAB-D1</strain>
    </source>
</reference>
<organism evidence="1 2">
    <name type="scientific">Anaerohalosphaera lusitana</name>
    <dbReference type="NCBI Taxonomy" id="1936003"/>
    <lineage>
        <taxon>Bacteria</taxon>
        <taxon>Pseudomonadati</taxon>
        <taxon>Planctomycetota</taxon>
        <taxon>Phycisphaerae</taxon>
        <taxon>Sedimentisphaerales</taxon>
        <taxon>Anaerohalosphaeraceae</taxon>
        <taxon>Anaerohalosphaera</taxon>
    </lineage>
</organism>
<proteinExistence type="predicted"/>
<dbReference type="Proteomes" id="UP000189674">
    <property type="component" value="Chromosome"/>
</dbReference>
<protein>
    <submittedName>
        <fullName evidence="1">Uncharacterized protein</fullName>
    </submittedName>
</protein>
<dbReference type="EMBL" id="CP019791">
    <property type="protein sequence ID" value="AQT68245.1"/>
    <property type="molecule type" value="Genomic_DNA"/>
</dbReference>
<keyword evidence="2" id="KW-1185">Reference proteome</keyword>
<evidence type="ECO:0000313" key="2">
    <source>
        <dbReference type="Proteomes" id="UP000189674"/>
    </source>
</evidence>
<name>A0A1U9NK99_9BACT</name>
<gene>
    <name evidence="1" type="ORF">STSP2_01401</name>
</gene>
<dbReference type="STRING" id="1936003.STSP2_01401"/>
<accession>A0A1U9NK99</accession>
<dbReference type="AlphaFoldDB" id="A0A1U9NK99"/>
<dbReference type="KEGG" id="alus:STSP2_01401"/>